<accession>A0A1Y0B4S7</accession>
<keyword evidence="1" id="KW-0496">Mitochondrion</keyword>
<reference evidence="1" key="1">
    <citation type="submission" date="2017-03" db="EMBL/GenBank/DDBJ databases">
        <title>The mitochondrial genome of the carnivorous plant Utricularia reniformis (Lentibulariaceae): structure, comparative analysis and evolutionary landmarks.</title>
        <authorList>
            <person name="Silva S.R."/>
            <person name="Alvarenga D.O."/>
            <person name="Michael T.P."/>
            <person name="Miranda V.F.O."/>
            <person name="Varani A.M."/>
        </authorList>
    </citation>
    <scope>NUCLEOTIDE SEQUENCE</scope>
</reference>
<proteinExistence type="predicted"/>
<name>A0A1Y0B4S7_9LAMI</name>
<geneLocation type="mitochondrion" evidence="1"/>
<sequence length="35" mass="4278">MKNETMDALFKRRFIVVRQRVDALGFHSGERNWRI</sequence>
<dbReference type="AlphaFoldDB" id="A0A1Y0B4S7"/>
<gene>
    <name evidence="1" type="ORF">AEK19_MT2259</name>
</gene>
<evidence type="ECO:0000313" key="1">
    <source>
        <dbReference type="EMBL" id="ART32403.1"/>
    </source>
</evidence>
<organism evidence="1">
    <name type="scientific">Utricularia reniformis</name>
    <dbReference type="NCBI Taxonomy" id="192314"/>
    <lineage>
        <taxon>Eukaryota</taxon>
        <taxon>Viridiplantae</taxon>
        <taxon>Streptophyta</taxon>
        <taxon>Embryophyta</taxon>
        <taxon>Tracheophyta</taxon>
        <taxon>Spermatophyta</taxon>
        <taxon>Magnoliopsida</taxon>
        <taxon>eudicotyledons</taxon>
        <taxon>Gunneridae</taxon>
        <taxon>Pentapetalae</taxon>
        <taxon>asterids</taxon>
        <taxon>lamiids</taxon>
        <taxon>Lamiales</taxon>
        <taxon>Lentibulariaceae</taxon>
        <taxon>Utricularia</taxon>
    </lineage>
</organism>
<dbReference type="EMBL" id="KY774314">
    <property type="protein sequence ID" value="ART32403.1"/>
    <property type="molecule type" value="Genomic_DNA"/>
</dbReference>
<protein>
    <submittedName>
        <fullName evidence="1">Uncharacterized protein</fullName>
    </submittedName>
</protein>